<accession>A0A8H3FA53</accession>
<proteinExistence type="predicted"/>
<reference evidence="2" key="1">
    <citation type="submission" date="2021-03" db="EMBL/GenBank/DDBJ databases">
        <authorList>
            <person name="Tagirdzhanova G."/>
        </authorList>
    </citation>
    <scope>NUCLEOTIDE SEQUENCE</scope>
</reference>
<dbReference type="OrthoDB" id="4195086at2759"/>
<name>A0A8H3FA53_9LECA</name>
<evidence type="ECO:0000313" key="3">
    <source>
        <dbReference type="Proteomes" id="UP000664169"/>
    </source>
</evidence>
<dbReference type="EMBL" id="CAJPDQ010000013">
    <property type="protein sequence ID" value="CAF9918298.1"/>
    <property type="molecule type" value="Genomic_DNA"/>
</dbReference>
<keyword evidence="1" id="KW-0472">Membrane</keyword>
<sequence>MDASDVQMSVAQWLGVIFTGLGLLAVFGQLRNAIASLARNTPKIVQRQLGEYHQCVSKDLVMMDSESAEHSLPTLKGWTQHCYLNNKALRICMDQVHTKQRGRPGTSCWTQLLTRCGISPSDLIAHGGSKAVMFPATRKVHPQPQSVDQADLQNIDGRLHYGFSPAEFLVLLIVGGFATEAFRNIETSGPSTEKGFVGTLRLAKHSPFMQRAYFDPWDGLIRVRDNDVLPWIILPNQKSHKELDETLMGWTYEPSGAQLHRIRIVMEEITNTSGNELMNYSSSLDNTDPTAFFNKILGSECMKPHYRQAYLISYALYSIEPSATLPVLPSNLANSLIQALKPVVLDHSRTIEELAERISHVPNQVSSGWQDTEERTKAIRGMKDVKTDYFSSSANMSAWYYEAMMDVFRAHMRSYFGRSEP</sequence>
<protein>
    <submittedName>
        <fullName evidence="2">Uncharacterized protein</fullName>
    </submittedName>
</protein>
<dbReference type="AlphaFoldDB" id="A0A8H3FA53"/>
<keyword evidence="1" id="KW-1133">Transmembrane helix</keyword>
<keyword evidence="3" id="KW-1185">Reference proteome</keyword>
<comment type="caution">
    <text evidence="2">The sequence shown here is derived from an EMBL/GenBank/DDBJ whole genome shotgun (WGS) entry which is preliminary data.</text>
</comment>
<evidence type="ECO:0000313" key="2">
    <source>
        <dbReference type="EMBL" id="CAF9918298.1"/>
    </source>
</evidence>
<feature type="transmembrane region" description="Helical" evidence="1">
    <location>
        <begin position="12"/>
        <end position="30"/>
    </location>
</feature>
<dbReference type="Proteomes" id="UP000664169">
    <property type="component" value="Unassembled WGS sequence"/>
</dbReference>
<keyword evidence="1" id="KW-0812">Transmembrane</keyword>
<gene>
    <name evidence="2" type="ORF">GOMPHAMPRED_001483</name>
</gene>
<evidence type="ECO:0000256" key="1">
    <source>
        <dbReference type="SAM" id="Phobius"/>
    </source>
</evidence>
<organism evidence="2 3">
    <name type="scientific">Gomphillus americanus</name>
    <dbReference type="NCBI Taxonomy" id="1940652"/>
    <lineage>
        <taxon>Eukaryota</taxon>
        <taxon>Fungi</taxon>
        <taxon>Dikarya</taxon>
        <taxon>Ascomycota</taxon>
        <taxon>Pezizomycotina</taxon>
        <taxon>Lecanoromycetes</taxon>
        <taxon>OSLEUM clade</taxon>
        <taxon>Ostropomycetidae</taxon>
        <taxon>Ostropales</taxon>
        <taxon>Graphidaceae</taxon>
        <taxon>Gomphilloideae</taxon>
        <taxon>Gomphillus</taxon>
    </lineage>
</organism>